<dbReference type="OrthoDB" id="9797527at2"/>
<dbReference type="GO" id="GO:0005737">
    <property type="term" value="C:cytoplasm"/>
    <property type="evidence" value="ECO:0007669"/>
    <property type="project" value="TreeGrafter"/>
</dbReference>
<dbReference type="GO" id="GO:0071244">
    <property type="term" value="P:cellular response to carbon dioxide"/>
    <property type="evidence" value="ECO:0007669"/>
    <property type="project" value="TreeGrafter"/>
</dbReference>
<dbReference type="InterPro" id="IPR036874">
    <property type="entry name" value="Carbonic_anhydrase_sf"/>
</dbReference>
<dbReference type="FunFam" id="3.40.1050.10:FF:000001">
    <property type="entry name" value="Carbonic anhydrase"/>
    <property type="match status" value="1"/>
</dbReference>
<dbReference type="RefSeq" id="WP_146973591.1">
    <property type="nucleotide sequence ID" value="NZ_VOSL01000025.1"/>
</dbReference>
<evidence type="ECO:0000256" key="3">
    <source>
        <dbReference type="ARBA" id="ARBA00022723"/>
    </source>
</evidence>
<dbReference type="InterPro" id="IPR015892">
    <property type="entry name" value="Carbonic_anhydrase_CS"/>
</dbReference>
<evidence type="ECO:0000256" key="5">
    <source>
        <dbReference type="ARBA" id="ARBA00023239"/>
    </source>
</evidence>
<evidence type="ECO:0000256" key="7">
    <source>
        <dbReference type="ARBA" id="ARBA00048348"/>
    </source>
</evidence>
<dbReference type="Proteomes" id="UP000321046">
    <property type="component" value="Unassembled WGS sequence"/>
</dbReference>
<dbReference type="PROSITE" id="PS00704">
    <property type="entry name" value="PROK_CO2_ANHYDRASE_1"/>
    <property type="match status" value="1"/>
</dbReference>
<feature type="binding site" evidence="9">
    <location>
        <position position="100"/>
    </location>
    <ligand>
        <name>Zn(2+)</name>
        <dbReference type="ChEBI" id="CHEBI:29105"/>
    </ligand>
</feature>
<keyword evidence="5" id="KW-0456">Lyase</keyword>
<evidence type="ECO:0000256" key="9">
    <source>
        <dbReference type="PIRSR" id="PIRSR601765-1"/>
    </source>
</evidence>
<dbReference type="PANTHER" id="PTHR11002:SF51">
    <property type="entry name" value="CARBONIC ANHYDRASE"/>
    <property type="match status" value="1"/>
</dbReference>
<dbReference type="Pfam" id="PF00484">
    <property type="entry name" value="Pro_CA"/>
    <property type="match status" value="1"/>
</dbReference>
<comment type="caution">
    <text evidence="10">The sequence shown here is derived from an EMBL/GenBank/DDBJ whole genome shotgun (WGS) entry which is preliminary data.</text>
</comment>
<gene>
    <name evidence="10" type="ORF">FRC96_05955</name>
</gene>
<evidence type="ECO:0000256" key="1">
    <source>
        <dbReference type="ARBA" id="ARBA00006217"/>
    </source>
</evidence>
<feature type="binding site" evidence="9">
    <location>
        <position position="46"/>
    </location>
    <ligand>
        <name>Zn(2+)</name>
        <dbReference type="ChEBI" id="CHEBI:29105"/>
    </ligand>
</feature>
<comment type="similarity">
    <text evidence="1">Belongs to the beta-class carbonic anhydrase family.</text>
</comment>
<evidence type="ECO:0000256" key="4">
    <source>
        <dbReference type="ARBA" id="ARBA00022833"/>
    </source>
</evidence>
<dbReference type="CDD" id="cd00883">
    <property type="entry name" value="beta_CA_cladeA"/>
    <property type="match status" value="1"/>
</dbReference>
<evidence type="ECO:0000256" key="2">
    <source>
        <dbReference type="ARBA" id="ARBA00012925"/>
    </source>
</evidence>
<keyword evidence="4 9" id="KW-0862">Zinc</keyword>
<dbReference type="AlphaFoldDB" id="A0A5C6XCR3"/>
<protein>
    <recommendedName>
        <fullName evidence="6">Carbonic anhydrase 2</fullName>
        <ecNumber evidence="2">4.2.1.1</ecNumber>
    </recommendedName>
    <alternativeName>
        <fullName evidence="8">Carbonate dehydratase 2</fullName>
    </alternativeName>
</protein>
<evidence type="ECO:0000313" key="10">
    <source>
        <dbReference type="EMBL" id="TXD39812.1"/>
    </source>
</evidence>
<dbReference type="GO" id="GO:0008270">
    <property type="term" value="F:zinc ion binding"/>
    <property type="evidence" value="ECO:0007669"/>
    <property type="project" value="InterPro"/>
</dbReference>
<evidence type="ECO:0000256" key="8">
    <source>
        <dbReference type="ARBA" id="ARBA00082533"/>
    </source>
</evidence>
<dbReference type="GO" id="GO:0015976">
    <property type="term" value="P:carbon utilization"/>
    <property type="evidence" value="ECO:0007669"/>
    <property type="project" value="InterPro"/>
</dbReference>
<sequence>MSDETYQRIFELNRRWVEERNAEDPTFFEKLAREQNPDFLFIGCADSRVPASTIMGVEPGEVFVTRNVANLVVNTDLNVASTINYAVDHLKVKHVVVCGHYGCGGVMAAMQSRDLGVLNGWLREIRDVYRLHRKELDAIEDQEQRYRRLVELNVREQCLNVIKTAEVQRNFLERGAPTVHGWVYDLSSGLLKDLNINFEDLLSEVREIYSLTPGDRA</sequence>
<dbReference type="SMART" id="SM00947">
    <property type="entry name" value="Pro_CA"/>
    <property type="match status" value="1"/>
</dbReference>
<name>A0A5C6XCR3_9DELT</name>
<dbReference type="GO" id="GO:0034599">
    <property type="term" value="P:cellular response to oxidative stress"/>
    <property type="evidence" value="ECO:0007669"/>
    <property type="project" value="TreeGrafter"/>
</dbReference>
<comment type="catalytic activity">
    <reaction evidence="7">
        <text>hydrogencarbonate + H(+) = CO2 + H2O</text>
        <dbReference type="Rhea" id="RHEA:10748"/>
        <dbReference type="ChEBI" id="CHEBI:15377"/>
        <dbReference type="ChEBI" id="CHEBI:15378"/>
        <dbReference type="ChEBI" id="CHEBI:16526"/>
        <dbReference type="ChEBI" id="CHEBI:17544"/>
        <dbReference type="EC" id="4.2.1.1"/>
    </reaction>
</comment>
<reference evidence="10 11" key="1">
    <citation type="submission" date="2019-08" db="EMBL/GenBank/DDBJ databases">
        <title>Bradymonadales sp. TMQ2.</title>
        <authorList>
            <person name="Liang Q."/>
        </authorList>
    </citation>
    <scope>NUCLEOTIDE SEQUENCE [LARGE SCALE GENOMIC DNA]</scope>
    <source>
        <strain evidence="10 11">TMQ2</strain>
    </source>
</reference>
<dbReference type="EMBL" id="VOSL01000025">
    <property type="protein sequence ID" value="TXD39812.1"/>
    <property type="molecule type" value="Genomic_DNA"/>
</dbReference>
<dbReference type="PANTHER" id="PTHR11002">
    <property type="entry name" value="CARBONIC ANHYDRASE"/>
    <property type="match status" value="1"/>
</dbReference>
<dbReference type="InterPro" id="IPR001765">
    <property type="entry name" value="Carbonic_anhydrase"/>
</dbReference>
<feature type="binding site" evidence="9">
    <location>
        <position position="44"/>
    </location>
    <ligand>
        <name>Zn(2+)</name>
        <dbReference type="ChEBI" id="CHEBI:29105"/>
    </ligand>
</feature>
<dbReference type="GO" id="GO:0004089">
    <property type="term" value="F:carbonate dehydratase activity"/>
    <property type="evidence" value="ECO:0007669"/>
    <property type="project" value="UniProtKB-EC"/>
</dbReference>
<accession>A0A5C6XCR3</accession>
<comment type="cofactor">
    <cofactor evidence="9">
        <name>Zn(2+)</name>
        <dbReference type="ChEBI" id="CHEBI:29105"/>
    </cofactor>
    <text evidence="9">Binds 1 zinc ion per subunit.</text>
</comment>
<organism evidence="10 11">
    <name type="scientific">Lujinxingia vulgaris</name>
    <dbReference type="NCBI Taxonomy" id="2600176"/>
    <lineage>
        <taxon>Bacteria</taxon>
        <taxon>Deltaproteobacteria</taxon>
        <taxon>Bradymonadales</taxon>
        <taxon>Lujinxingiaceae</taxon>
        <taxon>Lujinxingia</taxon>
    </lineage>
</organism>
<proteinExistence type="inferred from homology"/>
<keyword evidence="3 9" id="KW-0479">Metal-binding</keyword>
<dbReference type="SUPFAM" id="SSF53056">
    <property type="entry name" value="beta-carbonic anhydrase, cab"/>
    <property type="match status" value="1"/>
</dbReference>
<dbReference type="EC" id="4.2.1.1" evidence="2"/>
<evidence type="ECO:0000313" key="11">
    <source>
        <dbReference type="Proteomes" id="UP000321046"/>
    </source>
</evidence>
<dbReference type="Gene3D" id="3.40.1050.10">
    <property type="entry name" value="Carbonic anhydrase"/>
    <property type="match status" value="1"/>
</dbReference>
<evidence type="ECO:0000256" key="6">
    <source>
        <dbReference type="ARBA" id="ARBA00039351"/>
    </source>
</evidence>
<feature type="binding site" evidence="9">
    <location>
        <position position="103"/>
    </location>
    <ligand>
        <name>Zn(2+)</name>
        <dbReference type="ChEBI" id="CHEBI:29105"/>
    </ligand>
</feature>